<proteinExistence type="predicted"/>
<gene>
    <name evidence="1" type="ORF">S03H2_65028</name>
</gene>
<dbReference type="AlphaFoldDB" id="X1ILT5"/>
<organism evidence="1">
    <name type="scientific">marine sediment metagenome</name>
    <dbReference type="NCBI Taxonomy" id="412755"/>
    <lineage>
        <taxon>unclassified sequences</taxon>
        <taxon>metagenomes</taxon>
        <taxon>ecological metagenomes</taxon>
    </lineage>
</organism>
<evidence type="ECO:0000313" key="1">
    <source>
        <dbReference type="EMBL" id="GAH83396.1"/>
    </source>
</evidence>
<sequence length="40" mass="4648">VHYKDVYDNLFESIREVSLRVVNPGPLKISPLPKKENKPK</sequence>
<comment type="caution">
    <text evidence="1">The sequence shown here is derived from an EMBL/GenBank/DDBJ whole genome shotgun (WGS) entry which is preliminary data.</text>
</comment>
<feature type="non-terminal residue" evidence="1">
    <location>
        <position position="1"/>
    </location>
</feature>
<accession>X1ILT5</accession>
<reference evidence="1" key="1">
    <citation type="journal article" date="2014" name="Front. Microbiol.">
        <title>High frequency of phylogenetically diverse reductive dehalogenase-homologous genes in deep subseafloor sedimentary metagenomes.</title>
        <authorList>
            <person name="Kawai M."/>
            <person name="Futagami T."/>
            <person name="Toyoda A."/>
            <person name="Takaki Y."/>
            <person name="Nishi S."/>
            <person name="Hori S."/>
            <person name="Arai W."/>
            <person name="Tsubouchi T."/>
            <person name="Morono Y."/>
            <person name="Uchiyama I."/>
            <person name="Ito T."/>
            <person name="Fujiyama A."/>
            <person name="Inagaki F."/>
            <person name="Takami H."/>
        </authorList>
    </citation>
    <scope>NUCLEOTIDE SEQUENCE</scope>
    <source>
        <strain evidence="1">Expedition CK06-06</strain>
    </source>
</reference>
<name>X1ILT5_9ZZZZ</name>
<protein>
    <submittedName>
        <fullName evidence="1">Uncharacterized protein</fullName>
    </submittedName>
</protein>
<dbReference type="EMBL" id="BARU01042303">
    <property type="protein sequence ID" value="GAH83396.1"/>
    <property type="molecule type" value="Genomic_DNA"/>
</dbReference>